<dbReference type="NCBIfam" id="TIGR01013">
    <property type="entry name" value="2a58"/>
    <property type="match status" value="1"/>
</dbReference>
<feature type="compositionally biased region" description="Polar residues" evidence="7">
    <location>
        <begin position="60"/>
        <end position="70"/>
    </location>
</feature>
<protein>
    <recommendedName>
        <fullName evidence="11">Sodium-dependent phosphate transport protein 2B</fullName>
    </recommendedName>
</protein>
<evidence type="ECO:0000256" key="8">
    <source>
        <dbReference type="SAM" id="Phobius"/>
    </source>
</evidence>
<keyword evidence="5 8" id="KW-1133">Transmembrane helix</keyword>
<dbReference type="GO" id="GO:0005436">
    <property type="term" value="F:sodium:phosphate symporter activity"/>
    <property type="evidence" value="ECO:0007669"/>
    <property type="project" value="InterPro"/>
</dbReference>
<feature type="region of interest" description="Disordered" evidence="7">
    <location>
        <begin position="60"/>
        <end position="85"/>
    </location>
</feature>
<dbReference type="AlphaFoldDB" id="A0AAV2GXT7"/>
<reference evidence="9 10" key="1">
    <citation type="submission" date="2024-04" db="EMBL/GenBank/DDBJ databases">
        <authorList>
            <consortium name="Genoscope - CEA"/>
            <person name="William W."/>
        </authorList>
    </citation>
    <scope>NUCLEOTIDE SEQUENCE [LARGE SCALE GENOMIC DNA]</scope>
</reference>
<keyword evidence="4 8" id="KW-0812">Transmembrane</keyword>
<evidence type="ECO:0000256" key="4">
    <source>
        <dbReference type="ARBA" id="ARBA00022692"/>
    </source>
</evidence>
<feature type="transmembrane region" description="Helical" evidence="8">
    <location>
        <begin position="163"/>
        <end position="185"/>
    </location>
</feature>
<proteinExistence type="inferred from homology"/>
<feature type="transmembrane region" description="Helical" evidence="8">
    <location>
        <begin position="545"/>
        <end position="567"/>
    </location>
</feature>
<comment type="caution">
    <text evidence="9">The sequence shown here is derived from an EMBL/GenBank/DDBJ whole genome shotgun (WGS) entry which is preliminary data.</text>
</comment>
<dbReference type="InterPro" id="IPR003841">
    <property type="entry name" value="Na/Pi_transpt"/>
</dbReference>
<dbReference type="Pfam" id="PF02690">
    <property type="entry name" value="Na_Pi_cotrans"/>
    <property type="match status" value="2"/>
</dbReference>
<feature type="transmembrane region" description="Helical" evidence="8">
    <location>
        <begin position="122"/>
        <end position="142"/>
    </location>
</feature>
<gene>
    <name evidence="9" type="ORF">GSLYS_00000223001</name>
</gene>
<dbReference type="GO" id="GO:0044341">
    <property type="term" value="P:sodium-dependent phosphate transport"/>
    <property type="evidence" value="ECO:0007669"/>
    <property type="project" value="InterPro"/>
</dbReference>
<sequence>MSSHGKYDELPTTDVLVNDIDEGIDIVSVTIEDITDKARGLTTGPPLLSNGLLTTDNLQGSKDSGFSSRVSEVDGAETEEDRSRRSLLKEHRKELASRLTRISECQNDEGCKCTPKAATINVIKVLGVILLLYVFICTLDLLSNAFRLLGGKTAGSVFQDSKLLANPITGLMIGVLATVILQSSSTSSSIVITMVASKIIDLHPAIPIIMGANIGTTVTNTLVSLAHSVNRKEFRRAFSGAVVHDVFNWLTSFLQCFHSVQFAGYLYHLTGAIVNSLDIDHMRAKNQDLLKTITKPLTSKIVQIDENVITSIAEGKMEFANKSVLKMNCKLPVVSEVVLMNETMFDNTTGESTWSLVNRTVERNPVENCGTLFNMIGWNDTSSGILLFFCSIIFLSLCLYLMVKLLHSLLGGQIAKAARKTINADFPRPFHWLTGYAAIIVGAGMTILVQSSSVFTSALTPLVGIGCLKIERMFPLTLGSNIGTTFTGILAALASSPDSLSTALQLAFCHLFFNITGILLFYPIPKMRQIVIGTAKYLGRTTAEYRWFAIAYLVFMFLIFPGFFFAVSFAGKVVFIIVSCLIAFIALFILVLNVMQKHEKLRRFLPVCMQTWNFLPEWMRSLAPVDRCMHKIFEKCCCQCCKKLKCMQNVDVDMGSIDSDSDIDSSVQSSYLPSAASSKIFLSSQSCTTLRLSESSRRIYKPASRRSSLRKSPLLLERKVAAIEESCVSRKSPSLGDRKPTAEEAQQNLLSNPEQGKAAFYISPSEIDLRRPELESEDSTIVDLKTKTVYLDKESVI</sequence>
<dbReference type="GO" id="GO:0016324">
    <property type="term" value="C:apical plasma membrane"/>
    <property type="evidence" value="ECO:0007669"/>
    <property type="project" value="UniProtKB-SubCell"/>
</dbReference>
<feature type="transmembrane region" description="Helical" evidence="8">
    <location>
        <begin position="474"/>
        <end position="496"/>
    </location>
</feature>
<accession>A0AAV2GXT7</accession>
<dbReference type="Proteomes" id="UP001497497">
    <property type="component" value="Unassembled WGS sequence"/>
</dbReference>
<dbReference type="EMBL" id="CAXITT010000002">
    <property type="protein sequence ID" value="CAL1526046.1"/>
    <property type="molecule type" value="Genomic_DNA"/>
</dbReference>
<feature type="transmembrane region" description="Helical" evidence="8">
    <location>
        <begin position="436"/>
        <end position="462"/>
    </location>
</feature>
<evidence type="ECO:0000256" key="7">
    <source>
        <dbReference type="SAM" id="MobiDB-lite"/>
    </source>
</evidence>
<feature type="transmembrane region" description="Helical" evidence="8">
    <location>
        <begin position="385"/>
        <end position="403"/>
    </location>
</feature>
<name>A0AAV2GXT7_LYMST</name>
<keyword evidence="10" id="KW-1185">Reference proteome</keyword>
<evidence type="ECO:0000256" key="1">
    <source>
        <dbReference type="ARBA" id="ARBA00004424"/>
    </source>
</evidence>
<dbReference type="PANTHER" id="PTHR10010:SF46">
    <property type="entry name" value="SODIUM-DEPENDENT PHOSPHATE TRANSPORT PROTEIN 2B"/>
    <property type="match status" value="1"/>
</dbReference>
<evidence type="ECO:0000313" key="10">
    <source>
        <dbReference type="Proteomes" id="UP001497497"/>
    </source>
</evidence>
<evidence type="ECO:0000256" key="2">
    <source>
        <dbReference type="ARBA" id="ARBA00005808"/>
    </source>
</evidence>
<dbReference type="NCBIfam" id="NF037997">
    <property type="entry name" value="Na_Pi_symport"/>
    <property type="match status" value="2"/>
</dbReference>
<evidence type="ECO:0000313" key="9">
    <source>
        <dbReference type="EMBL" id="CAL1526046.1"/>
    </source>
</evidence>
<evidence type="ECO:0000256" key="6">
    <source>
        <dbReference type="ARBA" id="ARBA00023136"/>
    </source>
</evidence>
<dbReference type="PANTHER" id="PTHR10010">
    <property type="entry name" value="SOLUTE CARRIER FAMILY 34 SODIUM PHOSPHATE , MEMBER 2-RELATED"/>
    <property type="match status" value="1"/>
</dbReference>
<organism evidence="9 10">
    <name type="scientific">Lymnaea stagnalis</name>
    <name type="common">Great pond snail</name>
    <name type="synonym">Helix stagnalis</name>
    <dbReference type="NCBI Taxonomy" id="6523"/>
    <lineage>
        <taxon>Eukaryota</taxon>
        <taxon>Metazoa</taxon>
        <taxon>Spiralia</taxon>
        <taxon>Lophotrochozoa</taxon>
        <taxon>Mollusca</taxon>
        <taxon>Gastropoda</taxon>
        <taxon>Heterobranchia</taxon>
        <taxon>Euthyneura</taxon>
        <taxon>Panpulmonata</taxon>
        <taxon>Hygrophila</taxon>
        <taxon>Lymnaeoidea</taxon>
        <taxon>Lymnaeidae</taxon>
        <taxon>Lymnaea</taxon>
    </lineage>
</organism>
<feature type="transmembrane region" description="Helical" evidence="8">
    <location>
        <begin position="502"/>
        <end position="524"/>
    </location>
</feature>
<keyword evidence="3" id="KW-1003">Cell membrane</keyword>
<comment type="similarity">
    <text evidence="2">Belongs to the SLC34A transporter family.</text>
</comment>
<evidence type="ECO:0008006" key="11">
    <source>
        <dbReference type="Google" id="ProtNLM"/>
    </source>
</evidence>
<evidence type="ECO:0000256" key="3">
    <source>
        <dbReference type="ARBA" id="ARBA00022475"/>
    </source>
</evidence>
<feature type="transmembrane region" description="Helical" evidence="8">
    <location>
        <begin position="573"/>
        <end position="595"/>
    </location>
</feature>
<feature type="transmembrane region" description="Helical" evidence="8">
    <location>
        <begin position="205"/>
        <end position="226"/>
    </location>
</feature>
<comment type="subcellular location">
    <subcellularLocation>
        <location evidence="1">Apical cell membrane</location>
        <topology evidence="1">Multi-pass membrane protein</topology>
    </subcellularLocation>
</comment>
<evidence type="ECO:0000256" key="5">
    <source>
        <dbReference type="ARBA" id="ARBA00022989"/>
    </source>
</evidence>
<keyword evidence="6 8" id="KW-0472">Membrane</keyword>